<protein>
    <recommendedName>
        <fullName evidence="8">Transthyretin-like family protein</fullName>
    </recommendedName>
</protein>
<evidence type="ECO:0000256" key="2">
    <source>
        <dbReference type="ARBA" id="ARBA00010112"/>
    </source>
</evidence>
<comment type="caution">
    <text evidence="6">The sequence shown here is derived from an EMBL/GenBank/DDBJ whole genome shotgun (WGS) entry which is preliminary data.</text>
</comment>
<dbReference type="Proteomes" id="UP000835052">
    <property type="component" value="Unassembled WGS sequence"/>
</dbReference>
<dbReference type="Pfam" id="PF01060">
    <property type="entry name" value="TTR-52"/>
    <property type="match status" value="1"/>
</dbReference>
<reference evidence="6" key="1">
    <citation type="submission" date="2020-10" db="EMBL/GenBank/DDBJ databases">
        <authorList>
            <person name="Kikuchi T."/>
        </authorList>
    </citation>
    <scope>NUCLEOTIDE SEQUENCE</scope>
    <source>
        <strain evidence="6">NKZ352</strain>
    </source>
</reference>
<feature type="chain" id="PRO_5035887992" description="Transthyretin-like family protein" evidence="5">
    <location>
        <begin position="18"/>
        <end position="151"/>
    </location>
</feature>
<feature type="signal peptide" evidence="5">
    <location>
        <begin position="1"/>
        <end position="17"/>
    </location>
</feature>
<dbReference type="InterPro" id="IPR038479">
    <property type="entry name" value="Transthyretin-like_sf"/>
</dbReference>
<evidence type="ECO:0000256" key="5">
    <source>
        <dbReference type="SAM" id="SignalP"/>
    </source>
</evidence>
<dbReference type="GO" id="GO:0009986">
    <property type="term" value="C:cell surface"/>
    <property type="evidence" value="ECO:0007669"/>
    <property type="project" value="InterPro"/>
</dbReference>
<evidence type="ECO:0000256" key="4">
    <source>
        <dbReference type="ARBA" id="ARBA00022729"/>
    </source>
</evidence>
<dbReference type="Gene3D" id="2.60.40.3330">
    <property type="match status" value="1"/>
</dbReference>
<gene>
    <name evidence="6" type="ORF">CAUJ_LOCUS971</name>
</gene>
<comment type="similarity">
    <text evidence="2">Belongs to the nematode transthyretin-like family.</text>
</comment>
<accession>A0A8S1GQH5</accession>
<evidence type="ECO:0000313" key="6">
    <source>
        <dbReference type="EMBL" id="CAD6185052.1"/>
    </source>
</evidence>
<proteinExistence type="inferred from homology"/>
<dbReference type="AlphaFoldDB" id="A0A8S1GQH5"/>
<keyword evidence="3" id="KW-0964">Secreted</keyword>
<dbReference type="PANTHER" id="PTHR21700">
    <property type="entry name" value="TRANSTHYRETIN-LIKE FAMILY PROTEIN-RELATED"/>
    <property type="match status" value="1"/>
</dbReference>
<dbReference type="InterPro" id="IPR001534">
    <property type="entry name" value="Transthyretin-like"/>
</dbReference>
<keyword evidence="4 5" id="KW-0732">Signal</keyword>
<comment type="subcellular location">
    <subcellularLocation>
        <location evidence="1">Secreted</location>
    </subcellularLocation>
</comment>
<dbReference type="GO" id="GO:0005576">
    <property type="term" value="C:extracellular region"/>
    <property type="evidence" value="ECO:0007669"/>
    <property type="project" value="UniProtKB-SubCell"/>
</dbReference>
<name>A0A8S1GQH5_9PELO</name>
<evidence type="ECO:0000256" key="3">
    <source>
        <dbReference type="ARBA" id="ARBA00022525"/>
    </source>
</evidence>
<dbReference type="EMBL" id="CAJGYM010000002">
    <property type="protein sequence ID" value="CAD6185052.1"/>
    <property type="molecule type" value="Genomic_DNA"/>
</dbReference>
<sequence>MILRLLTVLLIYGFVRGKPFLDDFKTKSLTVDIRGRLLCNGEAMASTRVFLYDEDRFVDEFMSVATTNNNGYFKAKGKAKDSDGKIEPVIMFYHKCSVYIKPKFLCDLRTRVFLDQDVVNNPMMDVGTIDVADWKSTTKEHCSWLRWFLPA</sequence>
<organism evidence="6 7">
    <name type="scientific">Caenorhabditis auriculariae</name>
    <dbReference type="NCBI Taxonomy" id="2777116"/>
    <lineage>
        <taxon>Eukaryota</taxon>
        <taxon>Metazoa</taxon>
        <taxon>Ecdysozoa</taxon>
        <taxon>Nematoda</taxon>
        <taxon>Chromadorea</taxon>
        <taxon>Rhabditida</taxon>
        <taxon>Rhabditina</taxon>
        <taxon>Rhabditomorpha</taxon>
        <taxon>Rhabditoidea</taxon>
        <taxon>Rhabditidae</taxon>
        <taxon>Peloderinae</taxon>
        <taxon>Caenorhabditis</taxon>
    </lineage>
</organism>
<keyword evidence="7" id="KW-1185">Reference proteome</keyword>
<evidence type="ECO:0008006" key="8">
    <source>
        <dbReference type="Google" id="ProtNLM"/>
    </source>
</evidence>
<evidence type="ECO:0000313" key="7">
    <source>
        <dbReference type="Proteomes" id="UP000835052"/>
    </source>
</evidence>
<evidence type="ECO:0000256" key="1">
    <source>
        <dbReference type="ARBA" id="ARBA00004613"/>
    </source>
</evidence>
<dbReference type="PANTHER" id="PTHR21700:SF24">
    <property type="entry name" value="TRANSTHYRETIN-LIKE FAMILY PROTEIN"/>
    <property type="match status" value="1"/>
</dbReference>